<gene>
    <name evidence="2" type="ORF">SADUNF_Sadunf12G0084500</name>
</gene>
<evidence type="ECO:0000313" key="3">
    <source>
        <dbReference type="Proteomes" id="UP000657918"/>
    </source>
</evidence>
<keyword evidence="1" id="KW-0472">Membrane</keyword>
<dbReference type="PANTHER" id="PTHR10811">
    <property type="entry name" value="FRINGE-RELATED"/>
    <property type="match status" value="1"/>
</dbReference>
<evidence type="ECO:0000313" key="2">
    <source>
        <dbReference type="EMBL" id="KAF9671783.1"/>
    </source>
</evidence>
<dbReference type="FunFam" id="3.90.550.50:FF:000006">
    <property type="entry name" value="Fringe-related protein-like"/>
    <property type="match status" value="1"/>
</dbReference>
<dbReference type="InterPro" id="IPR006740">
    <property type="entry name" value="DUF604"/>
</dbReference>
<keyword evidence="1" id="KW-0812">Transmembrane</keyword>
<dbReference type="OrthoDB" id="421979at2759"/>
<proteinExistence type="predicted"/>
<dbReference type="Pfam" id="PF04646">
    <property type="entry name" value="DUF604"/>
    <property type="match status" value="1"/>
</dbReference>
<sequence>MKLRRKYQPGGVKPSSRPFHCSPLKVILWLCFSVSLLYNLYFLDFLDYSITPNNIKYYLSKPCILNIEEHENEGNTSLRHLVFGIAGSSRTWSERQKCIQLWWRPDEMRGAVWLDKMVGYGIDDHLLPPIKISGNTSHFKYENPIGDRSALRLTRIVSETLKLGLNDVRWFVMGDDDTLFFPDNLIRVLSKYDHDQYYYIGSTSESHQQNIVYNYGMAYGGGGFAISYPLAKALANMQDRCIERYPGLYGSDDRIHACMSELGVPLTKERGFHQNDFYGNIFGILAAHPITPLVSLHHYSVTNAIFPRMDKLEALKKLIAPAKLDSAALLQQSICYDATRNWTISVSWGYAVQIIRGILHPREIELIARTFYSWYQTVEPEGFIFNSRPYYEHVCQKPFVHFFSDVSYNISTDQTLSEYIRQDYPYPRCEWKMADPLPIARVEVRKRPDPYVWDRAPRRNCCRILPTEKNDTLVVDVGECREDEFIEVR</sequence>
<evidence type="ECO:0000256" key="1">
    <source>
        <dbReference type="SAM" id="Phobius"/>
    </source>
</evidence>
<reference evidence="2 3" key="1">
    <citation type="submission" date="2020-10" db="EMBL/GenBank/DDBJ databases">
        <title>Plant Genome Project.</title>
        <authorList>
            <person name="Zhang R.-G."/>
        </authorList>
    </citation>
    <scope>NUCLEOTIDE SEQUENCE [LARGE SCALE GENOMIC DNA]</scope>
    <source>
        <strain evidence="2">FAFU-HL-1</strain>
        <tissue evidence="2">Leaf</tissue>
    </source>
</reference>
<accession>A0A835MW65</accession>
<dbReference type="EMBL" id="JADGMS010000012">
    <property type="protein sequence ID" value="KAF9671783.1"/>
    <property type="molecule type" value="Genomic_DNA"/>
</dbReference>
<dbReference type="Proteomes" id="UP000657918">
    <property type="component" value="Unassembled WGS sequence"/>
</dbReference>
<protein>
    <submittedName>
        <fullName evidence="2">Uncharacterized protein</fullName>
    </submittedName>
</protein>
<comment type="caution">
    <text evidence="2">The sequence shown here is derived from an EMBL/GenBank/DDBJ whole genome shotgun (WGS) entry which is preliminary data.</text>
</comment>
<dbReference type="Gene3D" id="3.90.550.50">
    <property type="match status" value="1"/>
</dbReference>
<dbReference type="AlphaFoldDB" id="A0A835MW65"/>
<keyword evidence="1" id="KW-1133">Transmembrane helix</keyword>
<organism evidence="2 3">
    <name type="scientific">Salix dunnii</name>
    <dbReference type="NCBI Taxonomy" id="1413687"/>
    <lineage>
        <taxon>Eukaryota</taxon>
        <taxon>Viridiplantae</taxon>
        <taxon>Streptophyta</taxon>
        <taxon>Embryophyta</taxon>
        <taxon>Tracheophyta</taxon>
        <taxon>Spermatophyta</taxon>
        <taxon>Magnoliopsida</taxon>
        <taxon>eudicotyledons</taxon>
        <taxon>Gunneridae</taxon>
        <taxon>Pentapetalae</taxon>
        <taxon>rosids</taxon>
        <taxon>fabids</taxon>
        <taxon>Malpighiales</taxon>
        <taxon>Salicaceae</taxon>
        <taxon>Saliceae</taxon>
        <taxon>Salix</taxon>
    </lineage>
</organism>
<name>A0A835MW65_9ROSI</name>
<feature type="transmembrane region" description="Helical" evidence="1">
    <location>
        <begin position="26"/>
        <end position="43"/>
    </location>
</feature>
<keyword evidence="3" id="KW-1185">Reference proteome</keyword>